<reference evidence="2 3" key="1">
    <citation type="submission" date="2016-12" db="EMBL/GenBank/DDBJ databases">
        <title>Domibacillus sp. SAOS 44 whole genome sequencing.</title>
        <authorList>
            <person name="Verma A."/>
            <person name="Krishnamurthi S."/>
        </authorList>
    </citation>
    <scope>NUCLEOTIDE SEQUENCE [LARGE SCALE GENOMIC DNA]</scope>
    <source>
        <strain evidence="2 3">SAOS 44</strain>
    </source>
</reference>
<evidence type="ECO:0000313" key="2">
    <source>
        <dbReference type="EMBL" id="OKL35845.1"/>
    </source>
</evidence>
<comment type="caution">
    <text evidence="2">The sequence shown here is derived from an EMBL/GenBank/DDBJ whole genome shotgun (WGS) entry which is preliminary data.</text>
</comment>
<keyword evidence="3" id="KW-1185">Reference proteome</keyword>
<evidence type="ECO:0000313" key="3">
    <source>
        <dbReference type="Proteomes" id="UP000186524"/>
    </source>
</evidence>
<sequence>MSLSMVIIVVGMTAVTYIPRMLPFIMFKEKELPVFWQGILRNVPHATLGALIFPGILTFHENSWFGIAGAAAAFLIAFMGVNIIFTVLGSIGVLTILSML</sequence>
<dbReference type="RefSeq" id="WP_073712356.1">
    <property type="nucleotide sequence ID" value="NZ_MRWQ01000012.1"/>
</dbReference>
<dbReference type="STRING" id="1714354.BLL40_13265"/>
<feature type="transmembrane region" description="Helical" evidence="1">
    <location>
        <begin position="39"/>
        <end position="58"/>
    </location>
</feature>
<keyword evidence="1" id="KW-0472">Membrane</keyword>
<dbReference type="InterPro" id="IPR008407">
    <property type="entry name" value="Brnchd-chn_aa_trnsp_AzlD"/>
</dbReference>
<gene>
    <name evidence="2" type="ORF">BLL40_13265</name>
</gene>
<keyword evidence="1" id="KW-1133">Transmembrane helix</keyword>
<evidence type="ECO:0000256" key="1">
    <source>
        <dbReference type="SAM" id="Phobius"/>
    </source>
</evidence>
<keyword evidence="1" id="KW-0812">Transmembrane</keyword>
<dbReference type="Pfam" id="PF05437">
    <property type="entry name" value="AzlD"/>
    <property type="match status" value="1"/>
</dbReference>
<protein>
    <submittedName>
        <fullName evidence="2">Branched-chain amino acid transporter</fullName>
    </submittedName>
</protein>
<feature type="transmembrane region" description="Helical" evidence="1">
    <location>
        <begin position="6"/>
        <end position="27"/>
    </location>
</feature>
<dbReference type="Proteomes" id="UP000186524">
    <property type="component" value="Unassembled WGS sequence"/>
</dbReference>
<accession>A0A1Q5P0Q2</accession>
<dbReference type="AlphaFoldDB" id="A0A1Q5P0Q2"/>
<name>A0A1Q5P0Q2_9BACI</name>
<proteinExistence type="predicted"/>
<dbReference type="OrthoDB" id="9811308at2"/>
<organism evidence="2 3">
    <name type="scientific">Domibacillus mangrovi</name>
    <dbReference type="NCBI Taxonomy" id="1714354"/>
    <lineage>
        <taxon>Bacteria</taxon>
        <taxon>Bacillati</taxon>
        <taxon>Bacillota</taxon>
        <taxon>Bacilli</taxon>
        <taxon>Bacillales</taxon>
        <taxon>Bacillaceae</taxon>
        <taxon>Domibacillus</taxon>
    </lineage>
</organism>
<feature type="transmembrane region" description="Helical" evidence="1">
    <location>
        <begin position="64"/>
        <end position="97"/>
    </location>
</feature>
<dbReference type="EMBL" id="MRWQ01000012">
    <property type="protein sequence ID" value="OKL35845.1"/>
    <property type="molecule type" value="Genomic_DNA"/>
</dbReference>